<organism evidence="8">
    <name type="scientific">Fervidicoccus fontis</name>
    <dbReference type="NCBI Taxonomy" id="683846"/>
    <lineage>
        <taxon>Archaea</taxon>
        <taxon>Thermoproteota</taxon>
        <taxon>Thermoprotei</taxon>
        <taxon>Fervidicoccales</taxon>
        <taxon>Fervidicoccaceae</taxon>
        <taxon>Fervidicoccus</taxon>
    </lineage>
</organism>
<evidence type="ECO:0000259" key="7">
    <source>
        <dbReference type="PROSITE" id="PS51918"/>
    </source>
</evidence>
<dbReference type="PANTHER" id="PTHR30352:SF5">
    <property type="entry name" value="PYRUVATE FORMATE-LYASE 1-ACTIVATING ENZYME"/>
    <property type="match status" value="1"/>
</dbReference>
<dbReference type="InterPro" id="IPR034457">
    <property type="entry name" value="Organic_radical-activating"/>
</dbReference>
<evidence type="ECO:0000256" key="2">
    <source>
        <dbReference type="ARBA" id="ARBA00022691"/>
    </source>
</evidence>
<dbReference type="PIRSF" id="PIRSF004869">
    <property type="entry name" value="PflX_prd"/>
    <property type="match status" value="1"/>
</dbReference>
<dbReference type="Gene3D" id="3.20.20.70">
    <property type="entry name" value="Aldolase class I"/>
    <property type="match status" value="1"/>
</dbReference>
<keyword evidence="1" id="KW-0004">4Fe-4S</keyword>
<gene>
    <name evidence="8" type="ORF">ENM78_01405</name>
</gene>
<feature type="binding site" evidence="6">
    <location>
        <position position="80"/>
    </location>
    <ligand>
        <name>[4Fe-4S] cluster</name>
        <dbReference type="ChEBI" id="CHEBI:49883"/>
        <note>4Fe-4S-S-AdoMet</note>
    </ligand>
</feature>
<dbReference type="InterPro" id="IPR058240">
    <property type="entry name" value="rSAM_sf"/>
</dbReference>
<dbReference type="EMBL" id="DRZC01000019">
    <property type="protein sequence ID" value="HHQ80111.1"/>
    <property type="molecule type" value="Genomic_DNA"/>
</dbReference>
<evidence type="ECO:0000256" key="5">
    <source>
        <dbReference type="ARBA" id="ARBA00023014"/>
    </source>
</evidence>
<name>A0A7J3ZJ07_9CREN</name>
<dbReference type="SFLD" id="SFLDS00029">
    <property type="entry name" value="Radical_SAM"/>
    <property type="match status" value="1"/>
</dbReference>
<sequence length="334" mass="37740">MEDGSLRCGVCHNACRIGSGSRGVCGNYINVDGRLYHLGYGRLSAVESRPIEIKPLFHYWPGSTSLTFSGWGCNFHCPWCQNSHLSFRPPAMEDPVTPPEELVERAIRLGDEGVCASFNEPATLFDYLLDVFELASKRGLYSTIVTNGYFTSTATRLLVESGCDGWSIDIKGCPTSKSALHSVDHELVIKCAKRVASLGGHVEMVYLVVTGFNDSEGCARWIITRIVDELGPDTPLHVNRYYPSHRWMEPETSLEKLTKIAAMAREEGLKYIYIGNVWDPRLESTRCPRCNKMLIYRRGYRVLEYHVTRDSRCPRCGERVPIRGRPILKRAWLL</sequence>
<comment type="caution">
    <text evidence="8">The sequence shown here is derived from an EMBL/GenBank/DDBJ whole genome shotgun (WGS) entry which is preliminary data.</text>
</comment>
<dbReference type="SUPFAM" id="SSF102114">
    <property type="entry name" value="Radical SAM enzymes"/>
    <property type="match status" value="1"/>
</dbReference>
<comment type="cofactor">
    <cofactor evidence="6">
        <name>[4Fe-4S] cluster</name>
        <dbReference type="ChEBI" id="CHEBI:49883"/>
    </cofactor>
    <text evidence="6">Binds 1 [4Fe-4S] cluster. The cluster is coordinated with 3 cysteines and an exchangeable S-adenosyl-L-methionine.</text>
</comment>
<dbReference type="GO" id="GO:0051539">
    <property type="term" value="F:4 iron, 4 sulfur cluster binding"/>
    <property type="evidence" value="ECO:0007669"/>
    <property type="project" value="UniProtKB-KW"/>
</dbReference>
<dbReference type="Pfam" id="PF04055">
    <property type="entry name" value="Radical_SAM"/>
    <property type="match status" value="1"/>
</dbReference>
<evidence type="ECO:0000256" key="4">
    <source>
        <dbReference type="ARBA" id="ARBA00023004"/>
    </source>
</evidence>
<evidence type="ECO:0000313" key="8">
    <source>
        <dbReference type="EMBL" id="HHQ80111.1"/>
    </source>
</evidence>
<dbReference type="CDD" id="cd01335">
    <property type="entry name" value="Radical_SAM"/>
    <property type="match status" value="1"/>
</dbReference>
<evidence type="ECO:0000256" key="1">
    <source>
        <dbReference type="ARBA" id="ARBA00022485"/>
    </source>
</evidence>
<evidence type="ECO:0000256" key="6">
    <source>
        <dbReference type="PIRSR" id="PIRSR004869-50"/>
    </source>
</evidence>
<keyword evidence="3 6" id="KW-0479">Metal-binding</keyword>
<dbReference type="PROSITE" id="PS51918">
    <property type="entry name" value="RADICAL_SAM"/>
    <property type="match status" value="1"/>
</dbReference>
<reference evidence="8" key="1">
    <citation type="journal article" date="2020" name="mSystems">
        <title>Genome- and Community-Level Interaction Insights into Carbon Utilization and Element Cycling Functions of Hydrothermarchaeota in Hydrothermal Sediment.</title>
        <authorList>
            <person name="Zhou Z."/>
            <person name="Liu Y."/>
            <person name="Xu W."/>
            <person name="Pan J."/>
            <person name="Luo Z.H."/>
            <person name="Li M."/>
        </authorList>
    </citation>
    <scope>NUCLEOTIDE SEQUENCE [LARGE SCALE GENOMIC DNA]</scope>
    <source>
        <strain evidence="8">SpSt-1116</strain>
    </source>
</reference>
<dbReference type="InterPro" id="IPR013785">
    <property type="entry name" value="Aldolase_TIM"/>
</dbReference>
<dbReference type="InterPro" id="IPR016431">
    <property type="entry name" value="Pyrv-formate_lyase-activ_prd"/>
</dbReference>
<dbReference type="GO" id="GO:0046872">
    <property type="term" value="F:metal ion binding"/>
    <property type="evidence" value="ECO:0007669"/>
    <property type="project" value="UniProtKB-KW"/>
</dbReference>
<keyword evidence="2 6" id="KW-0949">S-adenosyl-L-methionine</keyword>
<accession>A0A7J3ZJ07</accession>
<proteinExistence type="predicted"/>
<dbReference type="InterPro" id="IPR027596">
    <property type="entry name" value="AmmeMemoSam_rS"/>
</dbReference>
<dbReference type="SFLD" id="SFLDG01101">
    <property type="entry name" value="Uncharacterised_Radical_SAM_Su"/>
    <property type="match status" value="1"/>
</dbReference>
<evidence type="ECO:0000256" key="3">
    <source>
        <dbReference type="ARBA" id="ARBA00022723"/>
    </source>
</evidence>
<dbReference type="AlphaFoldDB" id="A0A7J3ZJ07"/>
<keyword evidence="4 6" id="KW-0408">Iron</keyword>
<dbReference type="InterPro" id="IPR007197">
    <property type="entry name" value="rSAM"/>
</dbReference>
<feature type="binding site" evidence="6">
    <location>
        <position position="77"/>
    </location>
    <ligand>
        <name>[4Fe-4S] cluster</name>
        <dbReference type="ChEBI" id="CHEBI:49883"/>
        <note>4Fe-4S-S-AdoMet</note>
    </ligand>
</feature>
<dbReference type="GO" id="GO:0003824">
    <property type="term" value="F:catalytic activity"/>
    <property type="evidence" value="ECO:0007669"/>
    <property type="project" value="InterPro"/>
</dbReference>
<keyword evidence="5 6" id="KW-0411">Iron-sulfur</keyword>
<feature type="binding site" evidence="6">
    <location>
        <position position="73"/>
    </location>
    <ligand>
        <name>[4Fe-4S] cluster</name>
        <dbReference type="ChEBI" id="CHEBI:49883"/>
        <note>4Fe-4S-S-AdoMet</note>
    </ligand>
</feature>
<dbReference type="PANTHER" id="PTHR30352">
    <property type="entry name" value="PYRUVATE FORMATE-LYASE-ACTIVATING ENZYME"/>
    <property type="match status" value="1"/>
</dbReference>
<feature type="domain" description="Radical SAM core" evidence="7">
    <location>
        <begin position="58"/>
        <end position="270"/>
    </location>
</feature>
<protein>
    <submittedName>
        <fullName evidence="8">Radical SAM protein</fullName>
    </submittedName>
</protein>